<evidence type="ECO:0000313" key="1">
    <source>
        <dbReference type="EMBL" id="MDO7926266.1"/>
    </source>
</evidence>
<sequence>MDSEQQEDLRRIVIQEQRLRLKAFDKAAAWELGLRLKTLCEDAGLSTTIEIRLARETVFFYSMPGTASSNADWARRKRNVVELMGQSSYRVGLSFEDGHSLEASMGLPPADYACHGGSFPLHVEGVGFIGVVTVSGLPQRQDHALVVRALAEMCDVELADVALTP</sequence>
<dbReference type="RefSeq" id="WP_304574315.1">
    <property type="nucleotide sequence ID" value="NZ_JAUQOO010000003.1"/>
</dbReference>
<dbReference type="EMBL" id="JAUQOO010000003">
    <property type="protein sequence ID" value="MDO7926266.1"/>
    <property type="molecule type" value="Genomic_DNA"/>
</dbReference>
<dbReference type="NCBIfam" id="NF002696">
    <property type="entry name" value="PRK02487.1-5"/>
    <property type="match status" value="1"/>
</dbReference>
<proteinExistence type="predicted"/>
<dbReference type="SUPFAM" id="SSF143744">
    <property type="entry name" value="GlcG-like"/>
    <property type="match status" value="1"/>
</dbReference>
<reference evidence="1 2" key="1">
    <citation type="submission" date="2023-07" db="EMBL/GenBank/DDBJ databases">
        <title>Identification of four novel Pseudomonas species associated with bacterial leaf spot of cucurbits.</title>
        <authorList>
            <person name="Fullem K.R."/>
        </authorList>
    </citation>
    <scope>NUCLEOTIDE SEQUENCE [LARGE SCALE GENOMIC DNA]</scope>
    <source>
        <strain evidence="1 2">KFB 138</strain>
    </source>
</reference>
<dbReference type="Pfam" id="PF03928">
    <property type="entry name" value="HbpS-like"/>
    <property type="match status" value="1"/>
</dbReference>
<evidence type="ECO:0000313" key="2">
    <source>
        <dbReference type="Proteomes" id="UP001223016"/>
    </source>
</evidence>
<dbReference type="PANTHER" id="PTHR28255:SF1">
    <property type="entry name" value="UPF0303 PROTEIN YBR137W"/>
    <property type="match status" value="1"/>
</dbReference>
<organism evidence="1 2">
    <name type="scientific">Pseudomonas serbiensis</name>
    <dbReference type="NCBI Taxonomy" id="3064350"/>
    <lineage>
        <taxon>Bacteria</taxon>
        <taxon>Pseudomonadati</taxon>
        <taxon>Pseudomonadota</taxon>
        <taxon>Gammaproteobacteria</taxon>
        <taxon>Pseudomonadales</taxon>
        <taxon>Pseudomonadaceae</taxon>
        <taxon>Pseudomonas</taxon>
    </lineage>
</organism>
<dbReference type="InterPro" id="IPR010371">
    <property type="entry name" value="YBR137W-like"/>
</dbReference>
<dbReference type="PANTHER" id="PTHR28255">
    <property type="match status" value="1"/>
</dbReference>
<accession>A0ABT9CLB3</accession>
<name>A0ABT9CLB3_9PSED</name>
<dbReference type="Proteomes" id="UP001223016">
    <property type="component" value="Unassembled WGS sequence"/>
</dbReference>
<dbReference type="PIRSF" id="PIRSF008757">
    <property type="entry name" value="UCP008757"/>
    <property type="match status" value="1"/>
</dbReference>
<gene>
    <name evidence="1" type="ORF">Q6A51_05705</name>
</gene>
<dbReference type="InterPro" id="IPR038084">
    <property type="entry name" value="PduO/GlcC-like_sf"/>
</dbReference>
<protein>
    <submittedName>
        <fullName evidence="1">Heme-degrading domain-containing protein</fullName>
    </submittedName>
</protein>
<keyword evidence="2" id="KW-1185">Reference proteome</keyword>
<dbReference type="Gene3D" id="3.30.450.150">
    <property type="entry name" value="Haem-degrading domain"/>
    <property type="match status" value="1"/>
</dbReference>
<dbReference type="InterPro" id="IPR005624">
    <property type="entry name" value="PduO/GlcC-like"/>
</dbReference>
<comment type="caution">
    <text evidence="1">The sequence shown here is derived from an EMBL/GenBank/DDBJ whole genome shotgun (WGS) entry which is preliminary data.</text>
</comment>